<evidence type="ECO:0000313" key="1">
    <source>
        <dbReference type="EMBL" id="XCA34801.1"/>
    </source>
</evidence>
<sequence>MSGGTDKKVQVKAAKMAKLAILDVIGLVSNIKVGNSIDVPKNKKLAIA</sequence>
<dbReference type="AlphaFoldDB" id="A0AAU7YNK2"/>
<organism evidence="1">
    <name type="scientific">Wolbachia endosymbiont of Oeneis ivallda</name>
    <dbReference type="NCBI Taxonomy" id="3171168"/>
    <lineage>
        <taxon>Bacteria</taxon>
        <taxon>Pseudomonadati</taxon>
        <taxon>Pseudomonadota</taxon>
        <taxon>Alphaproteobacteria</taxon>
        <taxon>Rickettsiales</taxon>
        <taxon>Anaplasmataceae</taxon>
        <taxon>Wolbachieae</taxon>
        <taxon>Wolbachia</taxon>
    </lineage>
</organism>
<dbReference type="EMBL" id="CP158587">
    <property type="protein sequence ID" value="XCA34801.1"/>
    <property type="molecule type" value="Genomic_DNA"/>
</dbReference>
<reference evidence="1" key="1">
    <citation type="submission" date="2024-06" db="EMBL/GenBank/DDBJ databases">
        <title>Genome assembly of the Oeneis chryxus ivallda.</title>
        <authorList>
            <person name="MacDonald Z."/>
            <person name="Shaffer H.B."/>
            <person name="Gillespie T."/>
            <person name="Marimuthu M.P.A."/>
            <person name="Nguyen O."/>
            <person name="Fairbairn C.W."/>
            <person name="Seligmann W.E."/>
            <person name="Escalona M."/>
            <person name="Miller C."/>
            <person name="Toffelmier E."/>
        </authorList>
    </citation>
    <scope>NUCLEOTIDE SEQUENCE</scope>
    <source>
        <strain evidence="1">CCGP_102_HBS-TG_Oc004</strain>
    </source>
</reference>
<gene>
    <name evidence="1" type="ORF">ABS861_05480</name>
</gene>
<accession>A0AAU7YNK2</accession>
<protein>
    <submittedName>
        <fullName evidence="1">Uncharacterized protein</fullName>
    </submittedName>
</protein>
<proteinExistence type="predicted"/>
<name>A0AAU7YNK2_9RICK</name>